<evidence type="ECO:0000256" key="2">
    <source>
        <dbReference type="ARBA" id="ARBA00008335"/>
    </source>
</evidence>
<dbReference type="GO" id="GO:0005886">
    <property type="term" value="C:plasma membrane"/>
    <property type="evidence" value="ECO:0007669"/>
    <property type="project" value="TreeGrafter"/>
</dbReference>
<feature type="transmembrane region" description="Helical" evidence="7">
    <location>
        <begin position="138"/>
        <end position="158"/>
    </location>
</feature>
<organism evidence="9 10">
    <name type="scientific">Alternaria burnsii</name>
    <dbReference type="NCBI Taxonomy" id="1187904"/>
    <lineage>
        <taxon>Eukaryota</taxon>
        <taxon>Fungi</taxon>
        <taxon>Dikarya</taxon>
        <taxon>Ascomycota</taxon>
        <taxon>Pezizomycotina</taxon>
        <taxon>Dothideomycetes</taxon>
        <taxon>Pleosporomycetidae</taxon>
        <taxon>Pleosporales</taxon>
        <taxon>Pleosporineae</taxon>
        <taxon>Pleosporaceae</taxon>
        <taxon>Alternaria</taxon>
        <taxon>Alternaria sect. Alternaria</taxon>
    </lineage>
</organism>
<feature type="transmembrane region" description="Helical" evidence="7">
    <location>
        <begin position="554"/>
        <end position="577"/>
    </location>
</feature>
<keyword evidence="3 7" id="KW-0812">Transmembrane</keyword>
<dbReference type="GeneID" id="62206575"/>
<feature type="transmembrane region" description="Helical" evidence="7">
    <location>
        <begin position="370"/>
        <end position="396"/>
    </location>
</feature>
<evidence type="ECO:0000259" key="8">
    <source>
        <dbReference type="PROSITE" id="PS50850"/>
    </source>
</evidence>
<feature type="transmembrane region" description="Helical" evidence="7">
    <location>
        <begin position="206"/>
        <end position="225"/>
    </location>
</feature>
<evidence type="ECO:0000256" key="7">
    <source>
        <dbReference type="SAM" id="Phobius"/>
    </source>
</evidence>
<dbReference type="InterPro" id="IPR011701">
    <property type="entry name" value="MFS"/>
</dbReference>
<feature type="transmembrane region" description="Helical" evidence="7">
    <location>
        <begin position="408"/>
        <end position="428"/>
    </location>
</feature>
<accession>A0A8H7EF96</accession>
<feature type="transmembrane region" description="Helical" evidence="7">
    <location>
        <begin position="170"/>
        <end position="194"/>
    </location>
</feature>
<reference evidence="9" key="1">
    <citation type="submission" date="2020-01" db="EMBL/GenBank/DDBJ databases">
        <authorList>
            <person name="Feng Z.H.Z."/>
        </authorList>
    </citation>
    <scope>NUCLEOTIDE SEQUENCE</scope>
    <source>
        <strain evidence="9">CBS107.38</strain>
    </source>
</reference>
<dbReference type="Pfam" id="PF07690">
    <property type="entry name" value="MFS_1"/>
    <property type="match status" value="1"/>
</dbReference>
<dbReference type="InterPro" id="IPR005829">
    <property type="entry name" value="Sugar_transporter_CS"/>
</dbReference>
<dbReference type="InterPro" id="IPR020846">
    <property type="entry name" value="MFS_dom"/>
</dbReference>
<evidence type="ECO:0000313" key="10">
    <source>
        <dbReference type="Proteomes" id="UP000596902"/>
    </source>
</evidence>
<gene>
    <name evidence="9" type="ORF">GT037_008350</name>
</gene>
<proteinExistence type="inferred from homology"/>
<dbReference type="PANTHER" id="PTHR23502">
    <property type="entry name" value="MAJOR FACILITATOR SUPERFAMILY"/>
    <property type="match status" value="1"/>
</dbReference>
<feature type="compositionally biased region" description="Polar residues" evidence="6">
    <location>
        <begin position="98"/>
        <end position="111"/>
    </location>
</feature>
<keyword evidence="5 7" id="KW-0472">Membrane</keyword>
<dbReference type="GO" id="GO:0042908">
    <property type="term" value="P:xenobiotic transport"/>
    <property type="evidence" value="ECO:0007669"/>
    <property type="project" value="UniProtKB-ARBA"/>
</dbReference>
<comment type="subcellular location">
    <subcellularLocation>
        <location evidence="1">Membrane</location>
        <topology evidence="1">Multi-pass membrane protein</topology>
    </subcellularLocation>
</comment>
<comment type="caution">
    <text evidence="9">The sequence shown here is derived from an EMBL/GenBank/DDBJ whole genome shotgun (WGS) entry which is preliminary data.</text>
</comment>
<dbReference type="Gene3D" id="1.20.1250.20">
    <property type="entry name" value="MFS general substrate transporter like domains"/>
    <property type="match status" value="1"/>
</dbReference>
<dbReference type="InterPro" id="IPR036259">
    <property type="entry name" value="MFS_trans_sf"/>
</dbReference>
<dbReference type="RefSeq" id="XP_038784062.1">
    <property type="nucleotide sequence ID" value="XM_038933397.1"/>
</dbReference>
<dbReference type="PANTHER" id="PTHR23502:SF7">
    <property type="entry name" value="DRUG_PROTON ANTIPORTER YHK8-RELATED"/>
    <property type="match status" value="1"/>
</dbReference>
<evidence type="ECO:0000256" key="1">
    <source>
        <dbReference type="ARBA" id="ARBA00004141"/>
    </source>
</evidence>
<dbReference type="FunFam" id="1.20.1250.20:FF:000082">
    <property type="entry name" value="MFS multidrug transporter, putative"/>
    <property type="match status" value="1"/>
</dbReference>
<dbReference type="PROSITE" id="PS00216">
    <property type="entry name" value="SUGAR_TRANSPORT_1"/>
    <property type="match status" value="1"/>
</dbReference>
<dbReference type="AlphaFoldDB" id="A0A8H7EF96"/>
<dbReference type="CDD" id="cd17323">
    <property type="entry name" value="MFS_Tpo1_MDR_like"/>
    <property type="match status" value="1"/>
</dbReference>
<evidence type="ECO:0000256" key="6">
    <source>
        <dbReference type="SAM" id="MobiDB-lite"/>
    </source>
</evidence>
<feature type="compositionally biased region" description="Basic and acidic residues" evidence="6">
    <location>
        <begin position="1"/>
        <end position="13"/>
    </location>
</feature>
<dbReference type="EMBL" id="JAAABM010000012">
    <property type="protein sequence ID" value="KAF7673735.1"/>
    <property type="molecule type" value="Genomic_DNA"/>
</dbReference>
<name>A0A8H7EF96_9PLEO</name>
<sequence length="624" mass="68959">MAKSEPMEPKERMSLGSAQEQHEDSASSDYEKRRESAADIDEEKVVGLDGATRSTKEGDSERGRSQSRRSQDGRSLKTVRSHHSRAGGDGYTCLDAEGNTQGPSKSRTGAVTEQPYLVTWDGDADPENPRSMGKLRRWLIVLICASSSLCVTCTSSLYTSTYSQLEPEFGASRLVCTLGLSMFVAGLGAGPMILSPLSEFYGRRPIYICSFTFFLIWMIPCAVAQNIQTMLVARFLDGLAGSAFLSVAGGTVGDMFGKHELSAPMMVYTASPFVGPEVGPLIGGFIVENTTWRWCFYVLIIWSGVQLCLIVMFVPETYHPVLLRRKAIRLREETGNPEWIAPIEKMDRSIAKTVLWSCIRPFQLLFFEPMCLSLCILSAILLGILYLFFGAFPLVFQNNHGFSISQTGLAFLGLLVGMLAGISTDPIWRRIYGRLVRQREEQGGEPGGSEPEFRLPSTILGAWVVPVALFGFGWTTYSSVSSECFWYESFYANTPASAGSLDSSNNLFGSIWSRCHLGLFRGLHILGRSRKYHAPTSDQTFGYRDSDVAEQYPVYAASALAANSFARSYFAAAFPLFGVQMYNNLGYQWATTLLAFLALAMAPFPILFFRYGKRLRGGSRYASA</sequence>
<feature type="transmembrane region" description="Helical" evidence="7">
    <location>
        <begin position="589"/>
        <end position="611"/>
    </location>
</feature>
<feature type="transmembrane region" description="Helical" evidence="7">
    <location>
        <begin position="291"/>
        <end position="314"/>
    </location>
</feature>
<comment type="similarity">
    <text evidence="2">Belongs to the major facilitator superfamily.</text>
</comment>
<dbReference type="GO" id="GO:0140115">
    <property type="term" value="P:export across plasma membrane"/>
    <property type="evidence" value="ECO:0007669"/>
    <property type="project" value="UniProtKB-ARBA"/>
</dbReference>
<evidence type="ECO:0000313" key="9">
    <source>
        <dbReference type="EMBL" id="KAF7673735.1"/>
    </source>
</evidence>
<dbReference type="FunFam" id="1.20.1720.10:FF:000063">
    <property type="entry name" value="MFS multidrug transporter, putative (AFU_orthologue AFUA_2G05840)"/>
    <property type="match status" value="1"/>
</dbReference>
<evidence type="ECO:0000256" key="4">
    <source>
        <dbReference type="ARBA" id="ARBA00022989"/>
    </source>
</evidence>
<evidence type="ECO:0000256" key="5">
    <source>
        <dbReference type="ARBA" id="ARBA00023136"/>
    </source>
</evidence>
<feature type="compositionally biased region" description="Basic and acidic residues" evidence="6">
    <location>
        <begin position="54"/>
        <end position="75"/>
    </location>
</feature>
<dbReference type="Proteomes" id="UP000596902">
    <property type="component" value="Unassembled WGS sequence"/>
</dbReference>
<feature type="domain" description="Major facilitator superfamily (MFS) profile" evidence="8">
    <location>
        <begin position="140"/>
        <end position="624"/>
    </location>
</feature>
<protein>
    <submittedName>
        <fullName evidence="9">Mfs general substrate transporter</fullName>
    </submittedName>
</protein>
<keyword evidence="4 7" id="KW-1133">Transmembrane helix</keyword>
<dbReference type="SUPFAM" id="SSF103473">
    <property type="entry name" value="MFS general substrate transporter"/>
    <property type="match status" value="2"/>
</dbReference>
<evidence type="ECO:0000256" key="3">
    <source>
        <dbReference type="ARBA" id="ARBA00022692"/>
    </source>
</evidence>
<reference evidence="9" key="2">
    <citation type="submission" date="2020-08" db="EMBL/GenBank/DDBJ databases">
        <title>Draft Genome Sequence of Cumin Blight Pathogen Alternaria burnsii.</title>
        <authorList>
            <person name="Feng Z."/>
        </authorList>
    </citation>
    <scope>NUCLEOTIDE SEQUENCE</scope>
    <source>
        <strain evidence="9">CBS107.38</strain>
    </source>
</reference>
<dbReference type="GO" id="GO:0022857">
    <property type="term" value="F:transmembrane transporter activity"/>
    <property type="evidence" value="ECO:0007669"/>
    <property type="project" value="InterPro"/>
</dbReference>
<keyword evidence="10" id="KW-1185">Reference proteome</keyword>
<dbReference type="PROSITE" id="PS50850">
    <property type="entry name" value="MFS"/>
    <property type="match status" value="1"/>
</dbReference>
<feature type="transmembrane region" description="Helical" evidence="7">
    <location>
        <begin position="265"/>
        <end position="285"/>
    </location>
</feature>
<feature type="compositionally biased region" description="Basic and acidic residues" evidence="6">
    <location>
        <begin position="20"/>
        <end position="37"/>
    </location>
</feature>
<feature type="region of interest" description="Disordered" evidence="6">
    <location>
        <begin position="1"/>
        <end position="111"/>
    </location>
</feature>